<name>A0ABD0JZR1_9CAEN</name>
<dbReference type="AlphaFoldDB" id="A0ABD0JZR1"/>
<accession>A0ABD0JZR1</accession>
<dbReference type="Proteomes" id="UP001519460">
    <property type="component" value="Unassembled WGS sequence"/>
</dbReference>
<protein>
    <submittedName>
        <fullName evidence="1">Uncharacterized protein</fullName>
    </submittedName>
</protein>
<organism evidence="1 2">
    <name type="scientific">Batillaria attramentaria</name>
    <dbReference type="NCBI Taxonomy" id="370345"/>
    <lineage>
        <taxon>Eukaryota</taxon>
        <taxon>Metazoa</taxon>
        <taxon>Spiralia</taxon>
        <taxon>Lophotrochozoa</taxon>
        <taxon>Mollusca</taxon>
        <taxon>Gastropoda</taxon>
        <taxon>Caenogastropoda</taxon>
        <taxon>Sorbeoconcha</taxon>
        <taxon>Cerithioidea</taxon>
        <taxon>Batillariidae</taxon>
        <taxon>Batillaria</taxon>
    </lineage>
</organism>
<keyword evidence="2" id="KW-1185">Reference proteome</keyword>
<reference evidence="1 2" key="1">
    <citation type="journal article" date="2023" name="Sci. Data">
        <title>Genome assembly of the Korean intertidal mud-creeper Batillaria attramentaria.</title>
        <authorList>
            <person name="Patra A.K."/>
            <person name="Ho P.T."/>
            <person name="Jun S."/>
            <person name="Lee S.J."/>
            <person name="Kim Y."/>
            <person name="Won Y.J."/>
        </authorList>
    </citation>
    <scope>NUCLEOTIDE SEQUENCE [LARGE SCALE GENOMIC DNA]</scope>
    <source>
        <strain evidence="1">Wonlab-2016</strain>
    </source>
</reference>
<proteinExistence type="predicted"/>
<evidence type="ECO:0000313" key="2">
    <source>
        <dbReference type="Proteomes" id="UP001519460"/>
    </source>
</evidence>
<gene>
    <name evidence="1" type="ORF">BaRGS_00028181</name>
</gene>
<sequence>MQMSDEIMVSLKVRGGKQGSSTVDPPVAVGTQVGDVLSGLDWCSDCGATGMSRAVQASVRVRCVRCELSISGPTRENFPVFWVELGESRPRFPGVHDLER</sequence>
<comment type="caution">
    <text evidence="1">The sequence shown here is derived from an EMBL/GenBank/DDBJ whole genome shotgun (WGS) entry which is preliminary data.</text>
</comment>
<evidence type="ECO:0000313" key="1">
    <source>
        <dbReference type="EMBL" id="KAK7480605.1"/>
    </source>
</evidence>
<dbReference type="EMBL" id="JACVVK020000278">
    <property type="protein sequence ID" value="KAK7480605.1"/>
    <property type="molecule type" value="Genomic_DNA"/>
</dbReference>